<accession>A0ABV6YZR6</accession>
<dbReference type="PANTHER" id="PTHR11067:SF9">
    <property type="entry name" value="INOSINE TRIPHOSPHATE PYROPHOSPHATASE"/>
    <property type="match status" value="1"/>
</dbReference>
<evidence type="ECO:0000256" key="3">
    <source>
        <dbReference type="ARBA" id="ARBA00022741"/>
    </source>
</evidence>
<keyword evidence="2 7" id="KW-0479">Metal-binding</keyword>
<evidence type="ECO:0000256" key="6">
    <source>
        <dbReference type="ARBA" id="ARBA00023080"/>
    </source>
</evidence>
<dbReference type="HAMAP" id="MF_01405">
    <property type="entry name" value="Non_canon_purine_NTPase"/>
    <property type="match status" value="1"/>
</dbReference>
<keyword evidence="5 7" id="KW-0460">Magnesium</keyword>
<reference evidence="9 10" key="1">
    <citation type="submission" date="2024-09" db="EMBL/GenBank/DDBJ databases">
        <title>Laminarin stimulates single cell rates of sulfate reduction while oxygen inhibits transcriptomic activity in coastal marine sediment.</title>
        <authorList>
            <person name="Lindsay M."/>
            <person name="Orcutt B."/>
            <person name="Emerson D."/>
            <person name="Stepanauskas R."/>
            <person name="D'Angelo T."/>
        </authorList>
    </citation>
    <scope>NUCLEOTIDE SEQUENCE [LARGE SCALE GENOMIC DNA]</scope>
    <source>
        <strain evidence="9">SAG AM-311-K15</strain>
    </source>
</reference>
<evidence type="ECO:0000256" key="7">
    <source>
        <dbReference type="HAMAP-Rule" id="MF_01405"/>
    </source>
</evidence>
<dbReference type="InterPro" id="IPR029001">
    <property type="entry name" value="ITPase-like_fam"/>
</dbReference>
<evidence type="ECO:0000313" key="9">
    <source>
        <dbReference type="EMBL" id="MFC1851563.1"/>
    </source>
</evidence>
<evidence type="ECO:0000256" key="1">
    <source>
        <dbReference type="ARBA" id="ARBA00008023"/>
    </source>
</evidence>
<dbReference type="SUPFAM" id="SSF52972">
    <property type="entry name" value="ITPase-like"/>
    <property type="match status" value="1"/>
</dbReference>
<comment type="catalytic activity">
    <reaction evidence="7">
        <text>dITP + H2O = dIMP + diphosphate + H(+)</text>
        <dbReference type="Rhea" id="RHEA:28342"/>
        <dbReference type="ChEBI" id="CHEBI:15377"/>
        <dbReference type="ChEBI" id="CHEBI:15378"/>
        <dbReference type="ChEBI" id="CHEBI:33019"/>
        <dbReference type="ChEBI" id="CHEBI:61194"/>
        <dbReference type="ChEBI" id="CHEBI:61382"/>
        <dbReference type="EC" id="3.6.1.66"/>
    </reaction>
</comment>
<dbReference type="Pfam" id="PF01725">
    <property type="entry name" value="Ham1p_like"/>
    <property type="match status" value="1"/>
</dbReference>
<dbReference type="InterPro" id="IPR002637">
    <property type="entry name" value="RdgB/HAM1"/>
</dbReference>
<comment type="function">
    <text evidence="7">Pyrophosphatase that catalyzes the hydrolysis of nucleoside triphosphates to their monophosphate derivatives, with a high preference for the non-canonical purine nucleotides XTP (xanthosine triphosphate), dITP (deoxyinosine triphosphate) and ITP. Seems to function as a house-cleaning enzyme that removes non-canonical purine nucleotides from the nucleotide pool, thus preventing their incorporation into DNA/RNA and avoiding chromosomal lesions.</text>
</comment>
<keyword evidence="4 7" id="KW-0378">Hydrolase</keyword>
<feature type="binding site" evidence="7">
    <location>
        <begin position="155"/>
        <end position="158"/>
    </location>
    <ligand>
        <name>substrate</name>
    </ligand>
</feature>
<comment type="similarity">
    <text evidence="1 7 8">Belongs to the HAM1 NTPase family.</text>
</comment>
<feature type="binding site" evidence="7">
    <location>
        <position position="73"/>
    </location>
    <ligand>
        <name>substrate</name>
    </ligand>
</feature>
<evidence type="ECO:0000256" key="8">
    <source>
        <dbReference type="RuleBase" id="RU003781"/>
    </source>
</evidence>
<feature type="active site" description="Proton acceptor" evidence="7">
    <location>
        <position position="72"/>
    </location>
</feature>
<feature type="binding site" evidence="7">
    <location>
        <begin position="183"/>
        <end position="184"/>
    </location>
    <ligand>
        <name>substrate</name>
    </ligand>
</feature>
<comment type="catalytic activity">
    <reaction evidence="7">
        <text>ITP + H2O = IMP + diphosphate + H(+)</text>
        <dbReference type="Rhea" id="RHEA:29399"/>
        <dbReference type="ChEBI" id="CHEBI:15377"/>
        <dbReference type="ChEBI" id="CHEBI:15378"/>
        <dbReference type="ChEBI" id="CHEBI:33019"/>
        <dbReference type="ChEBI" id="CHEBI:58053"/>
        <dbReference type="ChEBI" id="CHEBI:61402"/>
        <dbReference type="EC" id="3.6.1.66"/>
    </reaction>
</comment>
<protein>
    <recommendedName>
        <fullName evidence="7">dITP/XTP pyrophosphatase</fullName>
        <ecNumber evidence="7">3.6.1.66</ecNumber>
    </recommendedName>
    <alternativeName>
        <fullName evidence="7">Non-canonical purine NTP pyrophosphatase</fullName>
    </alternativeName>
    <alternativeName>
        <fullName evidence="7">Non-standard purine NTP pyrophosphatase</fullName>
    </alternativeName>
    <alternativeName>
        <fullName evidence="7">Nucleoside-triphosphate diphosphatase</fullName>
    </alternativeName>
    <alternativeName>
        <fullName evidence="7">Nucleoside-triphosphate pyrophosphatase</fullName>
        <shortName evidence="7">NTPase</shortName>
    </alternativeName>
</protein>
<evidence type="ECO:0000256" key="2">
    <source>
        <dbReference type="ARBA" id="ARBA00022723"/>
    </source>
</evidence>
<dbReference type="EMBL" id="JBHPBY010000201">
    <property type="protein sequence ID" value="MFC1851563.1"/>
    <property type="molecule type" value="Genomic_DNA"/>
</dbReference>
<dbReference type="Gene3D" id="3.90.950.10">
    <property type="match status" value="1"/>
</dbReference>
<proteinExistence type="inferred from homology"/>
<feature type="binding site" evidence="7">
    <location>
        <position position="178"/>
    </location>
    <ligand>
        <name>substrate</name>
    </ligand>
</feature>
<evidence type="ECO:0000256" key="4">
    <source>
        <dbReference type="ARBA" id="ARBA00022801"/>
    </source>
</evidence>
<comment type="caution">
    <text evidence="9">The sequence shown here is derived from an EMBL/GenBank/DDBJ whole genome shotgun (WGS) entry which is preliminary data.</text>
</comment>
<comment type="subunit">
    <text evidence="7">Homodimer.</text>
</comment>
<organism evidence="9 10">
    <name type="scientific">candidate division CSSED10-310 bacterium</name>
    <dbReference type="NCBI Taxonomy" id="2855610"/>
    <lineage>
        <taxon>Bacteria</taxon>
        <taxon>Bacteria division CSSED10-310</taxon>
    </lineage>
</organism>
<dbReference type="GO" id="GO:0036220">
    <property type="term" value="F:ITP diphosphatase activity"/>
    <property type="evidence" value="ECO:0007669"/>
    <property type="project" value="UniProtKB-EC"/>
</dbReference>
<dbReference type="InterPro" id="IPR020922">
    <property type="entry name" value="dITP/XTP_pyrophosphatase"/>
</dbReference>
<dbReference type="CDD" id="cd00515">
    <property type="entry name" value="HAM1"/>
    <property type="match status" value="1"/>
</dbReference>
<keyword evidence="10" id="KW-1185">Reference proteome</keyword>
<sequence>MFRNNSIIIASRNPGKIREISIMFAQISLETKSLLDFDLIPPEETAATYHENSYQKALWTYRHTDTPCLADDSGLEIESLGDKPGVLSARYFGDQASDKYKNEQILKALNGHGESERKARFVCLMVLVLNENVWLSTKGVIPGSIAQKPAGSNGFGYDPIFIPQGHQQTFALIPVPEKNRISHRGQALSHMFALMRAILGS</sequence>
<comment type="catalytic activity">
    <reaction evidence="7">
        <text>XTP + H2O = XMP + diphosphate + H(+)</text>
        <dbReference type="Rhea" id="RHEA:28610"/>
        <dbReference type="ChEBI" id="CHEBI:15377"/>
        <dbReference type="ChEBI" id="CHEBI:15378"/>
        <dbReference type="ChEBI" id="CHEBI:33019"/>
        <dbReference type="ChEBI" id="CHEBI:57464"/>
        <dbReference type="ChEBI" id="CHEBI:61314"/>
        <dbReference type="EC" id="3.6.1.66"/>
    </reaction>
</comment>
<evidence type="ECO:0000256" key="5">
    <source>
        <dbReference type="ARBA" id="ARBA00022842"/>
    </source>
</evidence>
<evidence type="ECO:0000313" key="10">
    <source>
        <dbReference type="Proteomes" id="UP001594351"/>
    </source>
</evidence>
<dbReference type="NCBIfam" id="TIGR00042">
    <property type="entry name" value="RdgB/HAM1 family non-canonical purine NTP pyrophosphatase"/>
    <property type="match status" value="1"/>
</dbReference>
<dbReference type="Proteomes" id="UP001594351">
    <property type="component" value="Unassembled WGS sequence"/>
</dbReference>
<comment type="cofactor">
    <cofactor evidence="7">
        <name>Mg(2+)</name>
        <dbReference type="ChEBI" id="CHEBI:18420"/>
    </cofactor>
    <text evidence="7">Binds 1 Mg(2+) ion per subunit.</text>
</comment>
<keyword evidence="6 7" id="KW-0546">Nucleotide metabolism</keyword>
<name>A0ABV6YZR6_UNCC1</name>
<gene>
    <name evidence="9" type="primary">rdgB</name>
    <name evidence="9" type="ORF">ACFL27_15310</name>
</gene>
<feature type="binding site" evidence="7">
    <location>
        <begin position="11"/>
        <end position="16"/>
    </location>
    <ligand>
        <name>substrate</name>
    </ligand>
</feature>
<dbReference type="PANTHER" id="PTHR11067">
    <property type="entry name" value="INOSINE TRIPHOSPHATE PYROPHOSPHATASE/HAM1 PROTEIN"/>
    <property type="match status" value="1"/>
</dbReference>
<feature type="binding site" evidence="7">
    <location>
        <position position="43"/>
    </location>
    <ligand>
        <name>Mg(2+)</name>
        <dbReference type="ChEBI" id="CHEBI:18420"/>
    </ligand>
</feature>
<feature type="binding site" evidence="7">
    <location>
        <position position="72"/>
    </location>
    <ligand>
        <name>Mg(2+)</name>
        <dbReference type="ChEBI" id="CHEBI:18420"/>
    </ligand>
</feature>
<dbReference type="EC" id="3.6.1.66" evidence="7"/>
<keyword evidence="3 7" id="KW-0547">Nucleotide-binding</keyword>